<evidence type="ECO:0000313" key="2">
    <source>
        <dbReference type="Proteomes" id="UP000663722"/>
    </source>
</evidence>
<sequence>MAMLSFEQELKQYFKAHQIPFQDNSGSFKKLDFAFGDIKTKKYFSFDVKEKRQRYVTRNWPGVEIPEEHLFILDDLAARKVLAYAPNSGVVIRDNIRRKYFFFSVVTLYLMPKQRVNREISKNVKTLKGKWLTDLRNGQCFDTLTEVFAGIESYLNTREDIFLRILECYGDYVGEDVRKGGITRRPGHWSVDVRETR</sequence>
<accession>A0A975BF39</accession>
<keyword evidence="2" id="KW-1185">Reference proteome</keyword>
<dbReference type="AlphaFoldDB" id="A0A975BF39"/>
<dbReference type="EMBL" id="CP061800">
    <property type="protein sequence ID" value="QTA84559.1"/>
    <property type="molecule type" value="Genomic_DNA"/>
</dbReference>
<reference evidence="1" key="1">
    <citation type="journal article" date="2021" name="Microb. Physiol.">
        <title>Proteogenomic Insights into the Physiology of Marine, Sulfate-Reducing, Filamentous Desulfonema limicola and Desulfonema magnum.</title>
        <authorList>
            <person name="Schnaars V."/>
            <person name="Wohlbrand L."/>
            <person name="Scheve S."/>
            <person name="Hinrichs C."/>
            <person name="Reinhardt R."/>
            <person name="Rabus R."/>
        </authorList>
    </citation>
    <scope>NUCLEOTIDE SEQUENCE</scope>
    <source>
        <strain evidence="1">4be13</strain>
    </source>
</reference>
<proteinExistence type="predicted"/>
<dbReference type="KEGG" id="dmm:dnm_005560"/>
<name>A0A975BF39_9BACT</name>
<evidence type="ECO:0000313" key="1">
    <source>
        <dbReference type="EMBL" id="QTA84559.1"/>
    </source>
</evidence>
<organism evidence="1 2">
    <name type="scientific">Desulfonema magnum</name>
    <dbReference type="NCBI Taxonomy" id="45655"/>
    <lineage>
        <taxon>Bacteria</taxon>
        <taxon>Pseudomonadati</taxon>
        <taxon>Thermodesulfobacteriota</taxon>
        <taxon>Desulfobacteria</taxon>
        <taxon>Desulfobacterales</taxon>
        <taxon>Desulfococcaceae</taxon>
        <taxon>Desulfonema</taxon>
    </lineage>
</organism>
<gene>
    <name evidence="1" type="ORF">dnm_005560</name>
</gene>
<protein>
    <submittedName>
        <fullName evidence="1">Uncharacterized protein</fullName>
    </submittedName>
</protein>
<dbReference type="Proteomes" id="UP000663722">
    <property type="component" value="Chromosome"/>
</dbReference>